<feature type="compositionally biased region" description="Pro residues" evidence="13">
    <location>
        <begin position="1841"/>
        <end position="1855"/>
    </location>
</feature>
<organism evidence="15 16">
    <name type="scientific">Erpetoichthys calabaricus</name>
    <name type="common">Rope fish</name>
    <name type="synonym">Calamoichthys calabaricus</name>
    <dbReference type="NCBI Taxonomy" id="27687"/>
    <lineage>
        <taxon>Eukaryota</taxon>
        <taxon>Metazoa</taxon>
        <taxon>Chordata</taxon>
        <taxon>Craniata</taxon>
        <taxon>Vertebrata</taxon>
        <taxon>Euteleostomi</taxon>
        <taxon>Actinopterygii</taxon>
        <taxon>Polypteriformes</taxon>
        <taxon>Polypteridae</taxon>
        <taxon>Erpetoichthys</taxon>
    </lineage>
</organism>
<feature type="compositionally biased region" description="Acidic residues" evidence="13">
    <location>
        <begin position="2060"/>
        <end position="2071"/>
    </location>
</feature>
<feature type="compositionally biased region" description="Basic and acidic residues" evidence="13">
    <location>
        <begin position="1776"/>
        <end position="1821"/>
    </location>
</feature>
<reference evidence="15" key="1">
    <citation type="submission" date="2021-06" db="EMBL/GenBank/DDBJ databases">
        <authorList>
            <consortium name="Wellcome Sanger Institute Data Sharing"/>
        </authorList>
    </citation>
    <scope>NUCLEOTIDE SEQUENCE [LARGE SCALE GENOMIC DNA]</scope>
</reference>
<feature type="compositionally biased region" description="Basic and acidic residues" evidence="13">
    <location>
        <begin position="1172"/>
        <end position="1197"/>
    </location>
</feature>
<evidence type="ECO:0000256" key="7">
    <source>
        <dbReference type="ARBA" id="ARBA00023163"/>
    </source>
</evidence>
<feature type="compositionally biased region" description="Basic and acidic residues" evidence="13">
    <location>
        <begin position="1728"/>
        <end position="1766"/>
    </location>
</feature>
<dbReference type="GeneTree" id="ENSGT00440000039837"/>
<feature type="compositionally biased region" description="Basic and acidic residues" evidence="13">
    <location>
        <begin position="1830"/>
        <end position="1840"/>
    </location>
</feature>
<feature type="compositionally biased region" description="Polar residues" evidence="13">
    <location>
        <begin position="13"/>
        <end position="23"/>
    </location>
</feature>
<evidence type="ECO:0000313" key="15">
    <source>
        <dbReference type="Ensembl" id="ENSECRP00000025601.1"/>
    </source>
</evidence>
<feature type="compositionally biased region" description="Pro residues" evidence="13">
    <location>
        <begin position="572"/>
        <end position="708"/>
    </location>
</feature>
<evidence type="ECO:0000256" key="2">
    <source>
        <dbReference type="ARBA" id="ARBA00022481"/>
    </source>
</evidence>
<dbReference type="Gene3D" id="3.40.50.300">
    <property type="entry name" value="P-loop containing nucleotide triphosphate hydrolases"/>
    <property type="match status" value="1"/>
</dbReference>
<keyword evidence="3" id="KW-0678">Repressor</keyword>
<feature type="compositionally biased region" description="Basic and acidic residues" evidence="13">
    <location>
        <begin position="1330"/>
        <end position="1360"/>
    </location>
</feature>
<feature type="region of interest" description="Disordered" evidence="13">
    <location>
        <begin position="1621"/>
        <end position="1658"/>
    </location>
</feature>
<gene>
    <name evidence="15" type="primary">YLPM1</name>
</gene>
<feature type="region of interest" description="Disordered" evidence="13">
    <location>
        <begin position="997"/>
        <end position="1024"/>
    </location>
</feature>
<feature type="compositionally biased region" description="Polar residues" evidence="13">
    <location>
        <begin position="1628"/>
        <end position="1639"/>
    </location>
</feature>
<feature type="region of interest" description="Disordered" evidence="13">
    <location>
        <begin position="1685"/>
        <end position="1708"/>
    </location>
</feature>
<accession>A0A8C4XEA4</accession>
<feature type="compositionally biased region" description="Low complexity" evidence="13">
    <location>
        <begin position="746"/>
        <end position="761"/>
    </location>
</feature>
<dbReference type="PANTHER" id="PTHR13413:SF0">
    <property type="entry name" value="YLP MOTIF-CONTAINING PROTEIN 1"/>
    <property type="match status" value="1"/>
</dbReference>
<feature type="compositionally biased region" description="Basic and acidic residues" evidence="13">
    <location>
        <begin position="1144"/>
        <end position="1154"/>
    </location>
</feature>
<keyword evidence="4" id="KW-1017">Isopeptide bond</keyword>
<keyword evidence="7" id="KW-0804">Transcription</keyword>
<dbReference type="InterPro" id="IPR026314">
    <property type="entry name" value="YLP_motif_con_p1"/>
</dbReference>
<feature type="compositionally biased region" description="Polar residues" evidence="13">
    <location>
        <begin position="1005"/>
        <end position="1015"/>
    </location>
</feature>
<feature type="compositionally biased region" description="Pro residues" evidence="13">
    <location>
        <begin position="130"/>
        <end position="152"/>
    </location>
</feature>
<feature type="compositionally biased region" description="Low complexity" evidence="13">
    <location>
        <begin position="973"/>
        <end position="983"/>
    </location>
</feature>
<reference evidence="15" key="2">
    <citation type="submission" date="2025-08" db="UniProtKB">
        <authorList>
            <consortium name="Ensembl"/>
        </authorList>
    </citation>
    <scope>IDENTIFICATION</scope>
</reference>
<comment type="subcellular location">
    <subcellularLocation>
        <location evidence="1">Nucleus speckle</location>
    </subcellularLocation>
</comment>
<proteinExistence type="predicted"/>
<evidence type="ECO:0000256" key="12">
    <source>
        <dbReference type="ARBA" id="ARBA00083294"/>
    </source>
</evidence>
<feature type="compositionally biased region" description="Basic and acidic residues" evidence="13">
    <location>
        <begin position="1232"/>
        <end position="1244"/>
    </location>
</feature>
<feature type="compositionally biased region" description="Polar residues" evidence="13">
    <location>
        <begin position="884"/>
        <end position="906"/>
    </location>
</feature>
<dbReference type="Pfam" id="PF26583">
    <property type="entry name" value="Spectrin_YLPM1"/>
    <property type="match status" value="1"/>
</dbReference>
<evidence type="ECO:0000259" key="14">
    <source>
        <dbReference type="Pfam" id="PF26583"/>
    </source>
</evidence>
<feature type="region of interest" description="Disordered" evidence="13">
    <location>
        <begin position="294"/>
        <end position="359"/>
    </location>
</feature>
<comment type="function">
    <text evidence="9">Plays a role in the reduction of telomerase activity during differentiation of embryonic stem cells by binding to the core promoter of TERT and controlling its down-regulation.</text>
</comment>
<evidence type="ECO:0000256" key="3">
    <source>
        <dbReference type="ARBA" id="ARBA00022491"/>
    </source>
</evidence>
<feature type="compositionally biased region" description="Basic and acidic residues" evidence="13">
    <location>
        <begin position="860"/>
        <end position="875"/>
    </location>
</feature>
<dbReference type="PANTHER" id="PTHR13413">
    <property type="entry name" value="YLP MOTIF CONTAINING PROTEIN NUCLEAR PROTEIN ZAP"/>
    <property type="match status" value="1"/>
</dbReference>
<keyword evidence="2" id="KW-0488">Methylation</keyword>
<feature type="region of interest" description="Disordered" evidence="13">
    <location>
        <begin position="1"/>
        <end position="280"/>
    </location>
</feature>
<feature type="compositionally biased region" description="Polar residues" evidence="13">
    <location>
        <begin position="1094"/>
        <end position="1108"/>
    </location>
</feature>
<feature type="compositionally biased region" description="Polar residues" evidence="13">
    <location>
        <begin position="770"/>
        <end position="791"/>
    </location>
</feature>
<dbReference type="FunFam" id="3.40.50.300:FF:000399">
    <property type="entry name" value="YLP motif containing 1"/>
    <property type="match status" value="1"/>
</dbReference>
<evidence type="ECO:0000256" key="5">
    <source>
        <dbReference type="ARBA" id="ARBA00022843"/>
    </source>
</evidence>
<keyword evidence="6" id="KW-0805">Transcription regulation</keyword>
<keyword evidence="8" id="KW-0539">Nucleus</keyword>
<feature type="compositionally biased region" description="Low complexity" evidence="13">
    <location>
        <begin position="709"/>
        <end position="719"/>
    </location>
</feature>
<feature type="domain" description="YLPM1-like spectrin repeat" evidence="14">
    <location>
        <begin position="379"/>
        <end position="497"/>
    </location>
</feature>
<feature type="compositionally biased region" description="Polar residues" evidence="13">
    <location>
        <begin position="720"/>
        <end position="741"/>
    </location>
</feature>
<feature type="compositionally biased region" description="Basic and acidic residues" evidence="13">
    <location>
        <begin position="1059"/>
        <end position="1076"/>
    </location>
</feature>
<name>A0A8C4XEA4_ERPCA</name>
<evidence type="ECO:0000256" key="1">
    <source>
        <dbReference type="ARBA" id="ARBA00004324"/>
    </source>
</evidence>
<dbReference type="Pfam" id="PF13671">
    <property type="entry name" value="AAA_33"/>
    <property type="match status" value="1"/>
</dbReference>
<feature type="compositionally biased region" description="Basic and acidic residues" evidence="13">
    <location>
        <begin position="1699"/>
        <end position="1708"/>
    </location>
</feature>
<feature type="compositionally biased region" description="Polar residues" evidence="13">
    <location>
        <begin position="1048"/>
        <end position="1058"/>
    </location>
</feature>
<feature type="compositionally biased region" description="Pro residues" evidence="13">
    <location>
        <begin position="315"/>
        <end position="344"/>
    </location>
</feature>
<feature type="compositionally biased region" description="Basic and acidic residues" evidence="13">
    <location>
        <begin position="1208"/>
        <end position="1225"/>
    </location>
</feature>
<evidence type="ECO:0000256" key="8">
    <source>
        <dbReference type="ARBA" id="ARBA00023242"/>
    </source>
</evidence>
<feature type="region of interest" description="Disordered" evidence="13">
    <location>
        <begin position="1036"/>
        <end position="1360"/>
    </location>
</feature>
<comment type="subunit">
    <text evidence="10">Interacts with PPP1CA and NCOA5. Forms a complex with ILF2, ILF3, KHDRBS1, RBMX, NCOA5 and PPP1CA.</text>
</comment>
<protein>
    <recommendedName>
        <fullName evidence="11">YLP motif-containing protein 1</fullName>
    </recommendedName>
    <alternativeName>
        <fullName evidence="12">Nuclear protein ZAP3</fullName>
    </alternativeName>
</protein>
<feature type="region of interest" description="Disordered" evidence="13">
    <location>
        <begin position="1728"/>
        <end position="1860"/>
    </location>
</feature>
<dbReference type="InterPro" id="IPR027417">
    <property type="entry name" value="P-loop_NTPase"/>
</dbReference>
<evidence type="ECO:0000313" key="16">
    <source>
        <dbReference type="Proteomes" id="UP000694620"/>
    </source>
</evidence>
<dbReference type="SUPFAM" id="SSF52540">
    <property type="entry name" value="P-loop containing nucleoside triphosphate hydrolases"/>
    <property type="match status" value="1"/>
</dbReference>
<feature type="region of interest" description="Disordered" evidence="13">
    <location>
        <begin position="511"/>
        <end position="985"/>
    </location>
</feature>
<reference evidence="15" key="3">
    <citation type="submission" date="2025-09" db="UniProtKB">
        <authorList>
            <consortium name="Ensembl"/>
        </authorList>
    </citation>
    <scope>IDENTIFICATION</scope>
</reference>
<feature type="compositionally biased region" description="Pro residues" evidence="13">
    <location>
        <begin position="513"/>
        <end position="562"/>
    </location>
</feature>
<dbReference type="InterPro" id="IPR058903">
    <property type="entry name" value="Spectrin_YLPM1-like"/>
</dbReference>
<feature type="compositionally biased region" description="Polar residues" evidence="13">
    <location>
        <begin position="190"/>
        <end position="210"/>
    </location>
</feature>
<feature type="compositionally biased region" description="Polar residues" evidence="13">
    <location>
        <begin position="270"/>
        <end position="280"/>
    </location>
</feature>
<evidence type="ECO:0000256" key="13">
    <source>
        <dbReference type="SAM" id="MobiDB-lite"/>
    </source>
</evidence>
<keyword evidence="5" id="KW-0832">Ubl conjugation</keyword>
<feature type="compositionally biased region" description="Basic and acidic residues" evidence="13">
    <location>
        <begin position="933"/>
        <end position="949"/>
    </location>
</feature>
<evidence type="ECO:0000256" key="11">
    <source>
        <dbReference type="ARBA" id="ARBA00068971"/>
    </source>
</evidence>
<keyword evidence="16" id="KW-1185">Reference proteome</keyword>
<evidence type="ECO:0000256" key="6">
    <source>
        <dbReference type="ARBA" id="ARBA00023015"/>
    </source>
</evidence>
<feature type="compositionally biased region" description="Low complexity" evidence="13">
    <location>
        <begin position="45"/>
        <end position="125"/>
    </location>
</feature>
<sequence length="2194" mass="248422">MYPSWGKHGGGSYHNTGQYSNYHNKPPPPRGSSLYSGNYGGYGSSGSYSASSGPGSSNFQSLREQHLQQMQQLQQLHQKQLQSVLHSSSTPYSGGSSHSSSGTWHGSSSSSGSTGYSSGPNYQQQHQHHGPPPSFPPPSHGPPPPFHVPPPNQQQHGPGEQQAPVPIPGPPSGEKQDHKPPVTPTEDDQVQQSKLTVPQPALHQSNQSPAPNVPPVHLLHSEQQQYPPPPTAQSESTDRVIPSHTPPETNSPAGSTAPVLDISEPRQEQSPDLSSMSLQEQQQYWYKQHLQSLQKLKQQQKNEKENKQELTGQCPVPPPPKEPPADAAPPPPPPREELPPPPPPEEVKTDIVTSTEDPEEAARLKQLQAAAAQWQHTQHQRAGYQYQAMMQQHTHLQQLLQQYQQFMQQPAHLQTMPLEMQLRHFEMQQHQFIPLFQEWERHFKIWQEQFQAYPHKDQLKEYESQWKQWQDQMQSTYAHLHERVMTLRNMQHQYASAPPYGMVGIPPYGQYHQPPPSVHGSILPPPPVTSVPPPPVTSVPPPPVTSVPPPPVTSVPPPPVTSVPPSSVPSVPSVPPPLGSRVPSVPPPPVTSVPPPMSVPPPPVTSVPPPPVTSVPPPPVTSVPPPPVTSVPPPMSVPPPPVTSVPPPMSVPPPPVTSVPPPMSVPPPPVTSVPPPMSVPPPPMTSVPPPMSVPPPPVPLPNCPPPSQPAQTSPQVSSSLSKVFSETPNSAVIQPPSSLASGQPGFLTTSLPSAFTSSSPSVKPFDLLSPPSQGSPAESQRNSRLNTTSEMTAPGFQTPVPKPDLPSGHCSQSKYDQQSDEKQGRFNQLSRFEHQHRFGPPPTVEPLPVSVLQQPPKFDSPVKTEQPPKESDAPTRHPPRINVPSKTESPVQPDTSKSVSQPSSKLNEFAKMETLKAQAQQTKEFNALSKGDQNNKFEESTAHVPRQSDKLNSTQPIPKDAMSQDQNLKTCKPSSSVPIISSSGNLTTDYDFDADGDFFLPNDPIPQTSVSVGEQKQSDSKENSLKVNLEEVAKPASTLPINDDKNVFASNRNVTKPQEVQKDEAKPFEKDTKKNSDTVAKPDTPKGTPKLCNLETQKAISTPKTEGFSQGPVPIRGPPGKTLHSNIASKPISAKQDSFTLDYRGMHGEDKKENSQNQGINSWKNSQMEKQNLTERKPLLFHEETWHGEEEQGHFREPYFQNRGRGRPAMDREQVEDMSRQRGWEEPGSDYWPDREPFQRENRPPFRRPPLLAHEPMERDPRHNFPLPHDPLDRDRRHPPPLPYEYMEREPRHPPLLPHDTVERDTRRPPVFPQQVMDREPRHPPPLPHELIERDPRGHAPHEVIGREMRRPPIPFDMERDRRRGEYFPEYEHEFDVEQNRFVAPYTDYNENYNQDQGYYMQREDWEVEDRRRNCPQYPPQLPPDRFCEDRWIEKRDHSYLYERDFQDRGSYGDEEYAEQALFRQEERDYMPDRPEWSREPLHERRYMPDLGNRRPQFEDRLEVPSALPPSTIPPPHHDAPEVMVDDSSGAAKGVLALSQRQHEIILKAAQELKMLRERQEQFQVHNEYGPSDTNAQFSHAEPVAAGMLGFDMPPDNLQSKVFSTNDAILPNAAQSFSEEQHWGGGQLHNQWDVGNSSPGPDHNFGLSGSEPVPPHSKPPVIPKTVDYGHGRDGATAKVEHISYGERITLRPDPVPPERSFEKEPLIPRDHYERDSFYERRADPYLQHREYSRDRERERDSYREKQPVEYERERYERDRHLREERLPPGSTSRSGMYRDRDGRDSRDREREGREIRENKDHYGRPGFERPHFERGPDRPPYEHSLPGYAGEKRVYPEERPPVPVPPVPHPPPPQPRVEKKPEMKNVDDILKPPGRESRPERIVIIMRGLPGSGKTHVAKLIRDKEVEFGGAPPRVLGLDDYFMTEVEKVEKDPDTGKRVKKKVLEYEYEPEMEDTYRSSMLKTFRKTLDDGFFPFIIIDAINDRVKYFDQFWSAAKTKGFEVYLAEITADNQTCAKRNIHGRKFKDIAKMADHWETAPRHMVRLDIRSLLQDAAIEEVEMEDFNPAEEEQKDDPKTDGAEEEESDLGYIPKSKWEMDTSEAKLDKLDGLRSSCKRKREWDPMAGMEDYLQLPDDYDTRMSEPGKKRVRWADLEEKKDAERKRAIGFVVGQTDWEKITDESGQLAQRALNRTKYF</sequence>
<evidence type="ECO:0000256" key="4">
    <source>
        <dbReference type="ARBA" id="ARBA00022499"/>
    </source>
</evidence>
<feature type="compositionally biased region" description="Polar residues" evidence="13">
    <location>
        <begin position="1155"/>
        <end position="1171"/>
    </location>
</feature>
<dbReference type="Ensembl" id="ENSECRT00000026142.1">
    <property type="protein sequence ID" value="ENSECRP00000025601.1"/>
    <property type="gene ID" value="ENSECRG00000017271.1"/>
</dbReference>
<feature type="region of interest" description="Disordered" evidence="13">
    <location>
        <begin position="2060"/>
        <end position="2089"/>
    </location>
</feature>
<evidence type="ECO:0000256" key="9">
    <source>
        <dbReference type="ARBA" id="ARBA00058677"/>
    </source>
</evidence>
<dbReference type="GO" id="GO:0032204">
    <property type="term" value="P:regulation of telomere maintenance"/>
    <property type="evidence" value="ECO:0007669"/>
    <property type="project" value="TreeGrafter"/>
</dbReference>
<evidence type="ECO:0000256" key="10">
    <source>
        <dbReference type="ARBA" id="ARBA00065932"/>
    </source>
</evidence>
<dbReference type="Proteomes" id="UP000694620">
    <property type="component" value="Chromosome 16"/>
</dbReference>
<dbReference type="GO" id="GO:0016607">
    <property type="term" value="C:nuclear speck"/>
    <property type="evidence" value="ECO:0007669"/>
    <property type="project" value="UniProtKB-SubCell"/>
</dbReference>